<proteinExistence type="predicted"/>
<evidence type="ECO:0000313" key="2">
    <source>
        <dbReference type="EMBL" id="CAI2366421.1"/>
    </source>
</evidence>
<keyword evidence="3" id="KW-1185">Reference proteome</keyword>
<feature type="compositionally biased region" description="Basic and acidic residues" evidence="1">
    <location>
        <begin position="30"/>
        <end position="40"/>
    </location>
</feature>
<feature type="region of interest" description="Disordered" evidence="1">
    <location>
        <begin position="435"/>
        <end position="455"/>
    </location>
</feature>
<dbReference type="AlphaFoldDB" id="A0AAD1UEC0"/>
<accession>A0AAD1UEC0</accession>
<organism evidence="2 3">
    <name type="scientific">Euplotes crassus</name>
    <dbReference type="NCBI Taxonomy" id="5936"/>
    <lineage>
        <taxon>Eukaryota</taxon>
        <taxon>Sar</taxon>
        <taxon>Alveolata</taxon>
        <taxon>Ciliophora</taxon>
        <taxon>Intramacronucleata</taxon>
        <taxon>Spirotrichea</taxon>
        <taxon>Hypotrichia</taxon>
        <taxon>Euplotida</taxon>
        <taxon>Euplotidae</taxon>
        <taxon>Moneuplotes</taxon>
    </lineage>
</organism>
<sequence>MDNSSDPLAAGPCKSLSPNSSIMKKRRSFKPSDLKTLHSNQEGRDCSVEVKYECKNVMPLPMLPKKVLEARQQSHLKLPSTIKEVTKYNLNDLFIKTPVFEGPLIDFDAKEPLEESKWNKVSKLVLSSTCENSLKLIKTYKTTLETRDQKAKIPFRYEQVRAEQKKWFKNYQEIEKIEVKKKKTRRRKALPQNDIYNRHRDRIAQATKNSFEISCDETRDSSFKMLQQQITDIRPSYRGNTSIRLNKSRTSLNGQKINCSLNPALNRVSDSSLSRPRKYSRVFEPVMTHNRMDALKNRDSFVHQRDCRSGSVGKKYNTKNITGKSNLSFIKIRDLNNSTDKYIFEVDKAQAFFKRNNSQERYLKKKRTEELKMPHLKPKSITKRYRKLRNPSRNDQNIDSYHPSSIDREQGCYSKVIEGSASLSPGKANFLSMRNRSVSGEKEEIRKLRKRFDGV</sequence>
<evidence type="ECO:0000313" key="3">
    <source>
        <dbReference type="Proteomes" id="UP001295684"/>
    </source>
</evidence>
<name>A0AAD1UEC0_EUPCR</name>
<dbReference type="EMBL" id="CAMPGE010007505">
    <property type="protein sequence ID" value="CAI2366421.1"/>
    <property type="molecule type" value="Genomic_DNA"/>
</dbReference>
<feature type="region of interest" description="Disordered" evidence="1">
    <location>
        <begin position="1"/>
        <end position="40"/>
    </location>
</feature>
<comment type="caution">
    <text evidence="2">The sequence shown here is derived from an EMBL/GenBank/DDBJ whole genome shotgun (WGS) entry which is preliminary data.</text>
</comment>
<evidence type="ECO:0000256" key="1">
    <source>
        <dbReference type="SAM" id="MobiDB-lite"/>
    </source>
</evidence>
<reference evidence="2" key="1">
    <citation type="submission" date="2023-07" db="EMBL/GenBank/DDBJ databases">
        <authorList>
            <consortium name="AG Swart"/>
            <person name="Singh M."/>
            <person name="Singh A."/>
            <person name="Seah K."/>
            <person name="Emmerich C."/>
        </authorList>
    </citation>
    <scope>NUCLEOTIDE SEQUENCE</scope>
    <source>
        <strain evidence="2">DP1</strain>
    </source>
</reference>
<protein>
    <submittedName>
        <fullName evidence="2">Uncharacterized protein</fullName>
    </submittedName>
</protein>
<gene>
    <name evidence="2" type="ORF">ECRASSUSDP1_LOCUS7694</name>
</gene>
<dbReference type="Proteomes" id="UP001295684">
    <property type="component" value="Unassembled WGS sequence"/>
</dbReference>
<feature type="compositionally biased region" description="Basic and acidic residues" evidence="1">
    <location>
        <begin position="439"/>
        <end position="455"/>
    </location>
</feature>